<evidence type="ECO:0000313" key="5">
    <source>
        <dbReference type="Proteomes" id="UP000444721"/>
    </source>
</evidence>
<dbReference type="PROSITE" id="PS50088">
    <property type="entry name" value="ANK_REPEAT"/>
    <property type="match status" value="2"/>
</dbReference>
<dbReference type="Gene3D" id="1.25.40.20">
    <property type="entry name" value="Ankyrin repeat-containing domain"/>
    <property type="match status" value="1"/>
</dbReference>
<keyword evidence="5" id="KW-1185">Reference proteome</keyword>
<protein>
    <submittedName>
        <fullName evidence="4">Uncharacterized protein</fullName>
    </submittedName>
</protein>
<gene>
    <name evidence="4" type="ORF">FDP41_007084</name>
</gene>
<accession>A0A6A5B8F6</accession>
<dbReference type="Pfam" id="PF12796">
    <property type="entry name" value="Ank_2"/>
    <property type="match status" value="1"/>
</dbReference>
<feature type="repeat" description="ANK" evidence="3">
    <location>
        <begin position="78"/>
        <end position="110"/>
    </location>
</feature>
<evidence type="ECO:0000313" key="4">
    <source>
        <dbReference type="EMBL" id="KAF0973697.1"/>
    </source>
</evidence>
<dbReference type="OrthoDB" id="194358at2759"/>
<dbReference type="SUPFAM" id="SSF48403">
    <property type="entry name" value="Ankyrin repeat"/>
    <property type="match status" value="1"/>
</dbReference>
<dbReference type="RefSeq" id="XP_044558410.1">
    <property type="nucleotide sequence ID" value="XM_044710790.1"/>
</dbReference>
<dbReference type="EMBL" id="VFQX01000058">
    <property type="protein sequence ID" value="KAF0973697.1"/>
    <property type="molecule type" value="Genomic_DNA"/>
</dbReference>
<dbReference type="AlphaFoldDB" id="A0A6A5B8F6"/>
<dbReference type="OMA" id="QYLIYVE"/>
<dbReference type="InterPro" id="IPR036770">
    <property type="entry name" value="Ankyrin_rpt-contain_sf"/>
</dbReference>
<dbReference type="PANTHER" id="PTHR24171:SF9">
    <property type="entry name" value="ANKYRIN REPEAT DOMAIN-CONTAINING PROTEIN 39"/>
    <property type="match status" value="1"/>
</dbReference>
<dbReference type="PANTHER" id="PTHR24171">
    <property type="entry name" value="ANKYRIN REPEAT DOMAIN-CONTAINING PROTEIN 39-RELATED"/>
    <property type="match status" value="1"/>
</dbReference>
<reference evidence="4 5" key="1">
    <citation type="journal article" date="2019" name="Sci. Rep.">
        <title>Nanopore sequencing improves the draft genome of the human pathogenic amoeba Naegleria fowleri.</title>
        <authorList>
            <person name="Liechti N."/>
            <person name="Schurch N."/>
            <person name="Bruggmann R."/>
            <person name="Wittwer M."/>
        </authorList>
    </citation>
    <scope>NUCLEOTIDE SEQUENCE [LARGE SCALE GENOMIC DNA]</scope>
    <source>
        <strain evidence="4 5">ATCC 30894</strain>
    </source>
</reference>
<proteinExistence type="predicted"/>
<dbReference type="InterPro" id="IPR002110">
    <property type="entry name" value="Ankyrin_rpt"/>
</dbReference>
<keyword evidence="2 3" id="KW-0040">ANK repeat</keyword>
<evidence type="ECO:0000256" key="1">
    <source>
        <dbReference type="ARBA" id="ARBA00022737"/>
    </source>
</evidence>
<evidence type="ECO:0000256" key="3">
    <source>
        <dbReference type="PROSITE-ProRule" id="PRU00023"/>
    </source>
</evidence>
<keyword evidence="1" id="KW-0677">Repeat</keyword>
<sequence>MSQPSTKELYEAATKGDLSAVKKIVEGGKADLNAFMHVGIFDSEWVCILLVLIFSSKVGVRGLGKLTFLVRALSNTSFTKNPLHGAASKDNVEILEVLVKAGLNVNSKAYFGDTPLHIACYFGRVASVEELLRLGADRSIKNNAGKTPYEIAETRGQSMVSRLVKI</sequence>
<organism evidence="4 5">
    <name type="scientific">Naegleria fowleri</name>
    <name type="common">Brain eating amoeba</name>
    <dbReference type="NCBI Taxonomy" id="5763"/>
    <lineage>
        <taxon>Eukaryota</taxon>
        <taxon>Discoba</taxon>
        <taxon>Heterolobosea</taxon>
        <taxon>Tetramitia</taxon>
        <taxon>Eutetramitia</taxon>
        <taxon>Vahlkampfiidae</taxon>
        <taxon>Naegleria</taxon>
    </lineage>
</organism>
<dbReference type="PROSITE" id="PS50297">
    <property type="entry name" value="ANK_REP_REGION"/>
    <property type="match status" value="2"/>
</dbReference>
<dbReference type="SMART" id="SM00248">
    <property type="entry name" value="ANK"/>
    <property type="match status" value="3"/>
</dbReference>
<dbReference type="VEuPathDB" id="AmoebaDB:NfTy_008690"/>
<dbReference type="VEuPathDB" id="AmoebaDB:FDP41_007084"/>
<feature type="repeat" description="ANK" evidence="3">
    <location>
        <begin position="111"/>
        <end position="143"/>
    </location>
</feature>
<name>A0A6A5B8F6_NAEFO</name>
<dbReference type="GeneID" id="68114302"/>
<dbReference type="Proteomes" id="UP000444721">
    <property type="component" value="Unassembled WGS sequence"/>
</dbReference>
<comment type="caution">
    <text evidence="4">The sequence shown here is derived from an EMBL/GenBank/DDBJ whole genome shotgun (WGS) entry which is preliminary data.</text>
</comment>
<evidence type="ECO:0000256" key="2">
    <source>
        <dbReference type="ARBA" id="ARBA00023043"/>
    </source>
</evidence>